<dbReference type="InterPro" id="IPR014248">
    <property type="entry name" value="Spore_coat_assembly_SafA"/>
</dbReference>
<evidence type="ECO:0000313" key="5">
    <source>
        <dbReference type="Proteomes" id="UP000234951"/>
    </source>
</evidence>
<reference evidence="4 5" key="1">
    <citation type="submission" date="2017-11" db="EMBL/GenBank/DDBJ databases">
        <title>Comparitive Functional Genomics of Dry Heat Resistant strains isolated from the Viking Spacecraft.</title>
        <authorList>
            <person name="Seuylemezian A."/>
            <person name="Cooper K."/>
            <person name="Vaishampayan P."/>
        </authorList>
    </citation>
    <scope>NUCLEOTIDE SEQUENCE [LARGE SCALE GENOMIC DNA]</scope>
    <source>
        <strain evidence="4 5">M4.6</strain>
    </source>
</reference>
<dbReference type="Proteomes" id="UP000234951">
    <property type="component" value="Unassembled WGS sequence"/>
</dbReference>
<dbReference type="InterPro" id="IPR001387">
    <property type="entry name" value="Cro/C1-type_HTH"/>
</dbReference>
<dbReference type="Pfam" id="PF01476">
    <property type="entry name" value="LysM"/>
    <property type="match status" value="1"/>
</dbReference>
<name>A0A2N5GFG9_9BACI</name>
<gene>
    <name evidence="4" type="ORF">CU635_22970</name>
</gene>
<feature type="domain" description="LysM" evidence="3">
    <location>
        <begin position="4"/>
        <end position="49"/>
    </location>
</feature>
<dbReference type="PROSITE" id="PS50943">
    <property type="entry name" value="HTH_CROC1"/>
    <property type="match status" value="1"/>
</dbReference>
<evidence type="ECO:0000259" key="3">
    <source>
        <dbReference type="PROSITE" id="PS51782"/>
    </source>
</evidence>
<feature type="region of interest" description="Disordered" evidence="1">
    <location>
        <begin position="89"/>
        <end position="134"/>
    </location>
</feature>
<accession>A0A2N5GFG9</accession>
<dbReference type="InterPro" id="IPR018392">
    <property type="entry name" value="LysM"/>
</dbReference>
<dbReference type="EMBL" id="PGVA01000100">
    <property type="protein sequence ID" value="PLR79497.1"/>
    <property type="molecule type" value="Genomic_DNA"/>
</dbReference>
<organism evidence="4 5">
    <name type="scientific">Bacillus canaveralius</name>
    <dbReference type="NCBI Taxonomy" id="1403243"/>
    <lineage>
        <taxon>Bacteria</taxon>
        <taxon>Bacillati</taxon>
        <taxon>Bacillota</taxon>
        <taxon>Bacilli</taxon>
        <taxon>Bacillales</taxon>
        <taxon>Bacillaceae</taxon>
        <taxon>Bacillus</taxon>
    </lineage>
</organism>
<dbReference type="Gene3D" id="3.10.350.10">
    <property type="entry name" value="LysM domain"/>
    <property type="match status" value="1"/>
</dbReference>
<feature type="compositionally biased region" description="Basic and acidic residues" evidence="1">
    <location>
        <begin position="106"/>
        <end position="125"/>
    </location>
</feature>
<proteinExistence type="predicted"/>
<evidence type="ECO:0000256" key="1">
    <source>
        <dbReference type="SAM" id="MobiDB-lite"/>
    </source>
</evidence>
<feature type="domain" description="HTH cro/C1-type" evidence="2">
    <location>
        <begin position="12"/>
        <end position="28"/>
    </location>
</feature>
<dbReference type="InterPro" id="IPR036779">
    <property type="entry name" value="LysM_dom_sf"/>
</dbReference>
<dbReference type="PROSITE" id="PS51782">
    <property type="entry name" value="LYSM"/>
    <property type="match status" value="1"/>
</dbReference>
<dbReference type="SUPFAM" id="SSF54106">
    <property type="entry name" value="LysM domain"/>
    <property type="match status" value="1"/>
</dbReference>
<sequence length="470" mass="51369">MIVKIHIVQKGDTLWKIAKKYGVNFEELKKMNTQLSNPDMIMPGMKIKVPTSGGTIKKEAPLTGGKPEAKISVGAKKEMPKVEHPLVKEKPQVSPVTEAPKPAPTPKKEAPAIEKQKEPVKEKPKAPYTPKMPQPVIPEIDINHYYTLNMANMSVEQPTEQAPLPQIPPKPTNILPGMMNEESPNVKEEAAPQLPKQQGGYKEPMYPYSPNFFHNSPAMPGHQQAAFPQQPWMPYPQVQGASMMPMQQMPPSYGVAGNQSINYTNQMDDESSPFMPQMPQMQSGLPTGVAGAEDYQMPPQMQGQYPQQVAGAQMPYAPMHKAPLGPSVAGAGFAPCPPPYGYPHLPPKVKGAMDYQTPYFPPQVLGAMDQQMPFPSQVGGAMDYQMPFPSQVGGAMDYQMPFPSQVGGAMDQQMPFPSQVGGAMDYQMPFPSQVGGAMDYQMPFPSQVGGAMDCQMPFPSQVGGAMDYQM</sequence>
<feature type="non-terminal residue" evidence="4">
    <location>
        <position position="470"/>
    </location>
</feature>
<protein>
    <submittedName>
        <fullName evidence="4">Uncharacterized protein</fullName>
    </submittedName>
</protein>
<dbReference type="SMART" id="SM00257">
    <property type="entry name" value="LysM"/>
    <property type="match status" value="1"/>
</dbReference>
<dbReference type="NCBIfam" id="TIGR02899">
    <property type="entry name" value="spore_safA"/>
    <property type="match status" value="1"/>
</dbReference>
<evidence type="ECO:0000313" key="4">
    <source>
        <dbReference type="EMBL" id="PLR79497.1"/>
    </source>
</evidence>
<comment type="caution">
    <text evidence="4">The sequence shown here is derived from an EMBL/GenBank/DDBJ whole genome shotgun (WGS) entry which is preliminary data.</text>
</comment>
<evidence type="ECO:0000259" key="2">
    <source>
        <dbReference type="PROSITE" id="PS50943"/>
    </source>
</evidence>
<dbReference type="AlphaFoldDB" id="A0A2N5GFG9"/>
<dbReference type="CDD" id="cd00118">
    <property type="entry name" value="LysM"/>
    <property type="match status" value="1"/>
</dbReference>